<dbReference type="Gene3D" id="3.30.70.2000">
    <property type="match status" value="1"/>
</dbReference>
<dbReference type="OrthoDB" id="1244179at2759"/>
<feature type="compositionally biased region" description="Basic and acidic residues" evidence="1">
    <location>
        <begin position="150"/>
        <end position="164"/>
    </location>
</feature>
<protein>
    <submittedName>
        <fullName evidence="3">BTB/POZ domain-containing protein KCTD2-like</fullName>
    </submittedName>
</protein>
<dbReference type="PANTHER" id="PTHR14958:SF22">
    <property type="entry name" value="BTB_POZ DOMAIN-CONTAINING PROTEIN KCTD2"/>
    <property type="match status" value="1"/>
</dbReference>
<dbReference type="GO" id="GO:0005737">
    <property type="term" value="C:cytoplasm"/>
    <property type="evidence" value="ECO:0007669"/>
    <property type="project" value="TreeGrafter"/>
</dbReference>
<evidence type="ECO:0000256" key="1">
    <source>
        <dbReference type="SAM" id="MobiDB-lite"/>
    </source>
</evidence>
<dbReference type="Gene3D" id="6.10.140.750">
    <property type="match status" value="1"/>
</dbReference>
<dbReference type="GeneID" id="102974473"/>
<dbReference type="GO" id="GO:0043161">
    <property type="term" value="P:proteasome-mediated ubiquitin-dependent protein catabolic process"/>
    <property type="evidence" value="ECO:0007669"/>
    <property type="project" value="TreeGrafter"/>
</dbReference>
<keyword evidence="2" id="KW-1185">Reference proteome</keyword>
<organism evidence="2 3">
    <name type="scientific">Physeter macrocephalus</name>
    <name type="common">Sperm whale</name>
    <name type="synonym">Physeter catodon</name>
    <dbReference type="NCBI Taxonomy" id="9755"/>
    <lineage>
        <taxon>Eukaryota</taxon>
        <taxon>Metazoa</taxon>
        <taxon>Chordata</taxon>
        <taxon>Craniata</taxon>
        <taxon>Vertebrata</taxon>
        <taxon>Euteleostomi</taxon>
        <taxon>Mammalia</taxon>
        <taxon>Eutheria</taxon>
        <taxon>Laurasiatheria</taxon>
        <taxon>Artiodactyla</taxon>
        <taxon>Whippomorpha</taxon>
        <taxon>Cetacea</taxon>
        <taxon>Odontoceti</taxon>
        <taxon>Physeteridae</taxon>
        <taxon>Physeter</taxon>
    </lineage>
</organism>
<dbReference type="GO" id="GO:0097602">
    <property type="term" value="F:cullin family protein binding"/>
    <property type="evidence" value="ECO:0007669"/>
    <property type="project" value="TreeGrafter"/>
</dbReference>
<feature type="region of interest" description="Disordered" evidence="1">
    <location>
        <begin position="1"/>
        <end position="22"/>
    </location>
</feature>
<reference evidence="3" key="1">
    <citation type="submission" date="2025-08" db="UniProtKB">
        <authorList>
            <consortium name="RefSeq"/>
        </authorList>
    </citation>
    <scope>IDENTIFICATION</scope>
    <source>
        <tissue evidence="3">Muscle</tissue>
    </source>
</reference>
<evidence type="ECO:0000313" key="3">
    <source>
        <dbReference type="RefSeq" id="XP_054935799.1"/>
    </source>
</evidence>
<gene>
    <name evidence="3" type="primary">LOC102974473</name>
</gene>
<dbReference type="AlphaFoldDB" id="A0A9W2W9A7"/>
<dbReference type="KEGG" id="pcad:102974473"/>
<dbReference type="Proteomes" id="UP000248484">
    <property type="component" value="Chromosome 18"/>
</dbReference>
<accession>A0A9W2W9A7</accession>
<proteinExistence type="predicted"/>
<evidence type="ECO:0000313" key="2">
    <source>
        <dbReference type="Proteomes" id="UP000248484"/>
    </source>
</evidence>
<feature type="region of interest" description="Disordered" evidence="1">
    <location>
        <begin position="141"/>
        <end position="164"/>
    </location>
</feature>
<feature type="compositionally biased region" description="Gly residues" evidence="1">
    <location>
        <begin position="12"/>
        <end position="22"/>
    </location>
</feature>
<dbReference type="RefSeq" id="XP_054935799.1">
    <property type="nucleotide sequence ID" value="XM_055079824.1"/>
</dbReference>
<name>A0A9W2W9A7_PHYMC</name>
<dbReference type="PANTHER" id="PTHR14958">
    <property type="entry name" value="POTASSIUM CHANNEL TETRAMERISATION DOMAIN CONTAINING PROTEIN"/>
    <property type="match status" value="1"/>
</dbReference>
<sequence length="164" mass="18028">MSGPAVAQDGGAATGPGDGGAGRRWREWYLGPVLSYLRHGRPRITKELAEGVLEEAEFYSIASLVRPVKEGIRDKENRTPQGPGKHVYRALRCQEEELTQMVSPMSDAWKFEQLSSIGASCDCGNEDQAEFLCVVSRESNNSTNGVVTEPSEKAKILRERGSRM</sequence>
<dbReference type="GO" id="GO:0031463">
    <property type="term" value="C:Cul3-RING ubiquitin ligase complex"/>
    <property type="evidence" value="ECO:0007669"/>
    <property type="project" value="TreeGrafter"/>
</dbReference>